<evidence type="ECO:0000256" key="7">
    <source>
        <dbReference type="SAM" id="SignalP"/>
    </source>
</evidence>
<dbReference type="Pfam" id="PF00254">
    <property type="entry name" value="FKBP_C"/>
    <property type="match status" value="1"/>
</dbReference>
<dbReference type="Proteomes" id="UP000236333">
    <property type="component" value="Unassembled WGS sequence"/>
</dbReference>
<evidence type="ECO:0000256" key="1">
    <source>
        <dbReference type="ARBA" id="ARBA00000971"/>
    </source>
</evidence>
<evidence type="ECO:0000256" key="6">
    <source>
        <dbReference type="SAM" id="MobiDB-lite"/>
    </source>
</evidence>
<feature type="signal peptide" evidence="7">
    <location>
        <begin position="1"/>
        <end position="21"/>
    </location>
</feature>
<dbReference type="EMBL" id="PGGS01000128">
    <property type="protein sequence ID" value="PNH08474.1"/>
    <property type="molecule type" value="Genomic_DNA"/>
</dbReference>
<dbReference type="GO" id="GO:0005783">
    <property type="term" value="C:endoplasmic reticulum"/>
    <property type="evidence" value="ECO:0007669"/>
    <property type="project" value="TreeGrafter"/>
</dbReference>
<dbReference type="InterPro" id="IPR044609">
    <property type="entry name" value="FKBP2/11"/>
</dbReference>
<comment type="catalytic activity">
    <reaction evidence="1 5">
        <text>[protein]-peptidylproline (omega=180) = [protein]-peptidylproline (omega=0)</text>
        <dbReference type="Rhea" id="RHEA:16237"/>
        <dbReference type="Rhea" id="RHEA-COMP:10747"/>
        <dbReference type="Rhea" id="RHEA-COMP:10748"/>
        <dbReference type="ChEBI" id="CHEBI:83833"/>
        <dbReference type="ChEBI" id="CHEBI:83834"/>
        <dbReference type="EC" id="5.2.1.8"/>
    </reaction>
</comment>
<dbReference type="InterPro" id="IPR001179">
    <property type="entry name" value="PPIase_FKBP_dom"/>
</dbReference>
<feature type="chain" id="PRO_5014327322" description="peptidylprolyl isomerase" evidence="7">
    <location>
        <begin position="22"/>
        <end position="116"/>
    </location>
</feature>
<feature type="region of interest" description="Disordered" evidence="6">
    <location>
        <begin position="85"/>
        <end position="116"/>
    </location>
</feature>
<dbReference type="PROSITE" id="PS50059">
    <property type="entry name" value="FKBP_PPIASE"/>
    <property type="match status" value="1"/>
</dbReference>
<feature type="compositionally biased region" description="Gly residues" evidence="6">
    <location>
        <begin position="89"/>
        <end position="108"/>
    </location>
</feature>
<keyword evidence="10" id="KW-1185">Reference proteome</keyword>
<dbReference type="GO" id="GO:0003755">
    <property type="term" value="F:peptidyl-prolyl cis-trans isomerase activity"/>
    <property type="evidence" value="ECO:0007669"/>
    <property type="project" value="UniProtKB-KW"/>
</dbReference>
<evidence type="ECO:0000256" key="5">
    <source>
        <dbReference type="PROSITE-ProRule" id="PRU00277"/>
    </source>
</evidence>
<evidence type="ECO:0000259" key="8">
    <source>
        <dbReference type="PROSITE" id="PS50059"/>
    </source>
</evidence>
<keyword evidence="7" id="KW-0732">Signal</keyword>
<dbReference type="SUPFAM" id="SSF54534">
    <property type="entry name" value="FKBP-like"/>
    <property type="match status" value="1"/>
</dbReference>
<evidence type="ECO:0000256" key="4">
    <source>
        <dbReference type="ARBA" id="ARBA00023235"/>
    </source>
</evidence>
<feature type="domain" description="PPIase FKBP-type" evidence="8">
    <location>
        <begin position="45"/>
        <end position="81"/>
    </location>
</feature>
<reference evidence="9 10" key="1">
    <citation type="journal article" date="2017" name="Mol. Biol. Evol.">
        <title>The 4-celled Tetrabaena socialis nuclear genome reveals the essential components for genetic control of cell number at the origin of multicellularity in the volvocine lineage.</title>
        <authorList>
            <person name="Featherston J."/>
            <person name="Arakaki Y."/>
            <person name="Hanschen E.R."/>
            <person name="Ferris P.J."/>
            <person name="Michod R.E."/>
            <person name="Olson B.J.S.C."/>
            <person name="Nozaki H."/>
            <person name="Durand P.M."/>
        </authorList>
    </citation>
    <scope>NUCLEOTIDE SEQUENCE [LARGE SCALE GENOMIC DNA]</scope>
    <source>
        <strain evidence="9 10">NIES-571</strain>
    </source>
</reference>
<keyword evidence="3 5" id="KW-0697">Rotamase</keyword>
<dbReference type="PANTHER" id="PTHR45779:SF6">
    <property type="entry name" value="PEPTIDYL-PROLYL CIS-TRANS ISOMERASE FKBP15-1"/>
    <property type="match status" value="1"/>
</dbReference>
<accession>A0A2J8A7G2</accession>
<dbReference type="PANTHER" id="PTHR45779">
    <property type="entry name" value="PEPTIDYLPROLYL ISOMERASE"/>
    <property type="match status" value="1"/>
</dbReference>
<evidence type="ECO:0000256" key="2">
    <source>
        <dbReference type="ARBA" id="ARBA00013194"/>
    </source>
</evidence>
<comment type="caution">
    <text evidence="9">The sequence shown here is derived from an EMBL/GenBank/DDBJ whole genome shotgun (WGS) entry which is preliminary data.</text>
</comment>
<dbReference type="EC" id="5.2.1.8" evidence="2 5"/>
<dbReference type="Gene3D" id="3.10.50.40">
    <property type="match status" value="1"/>
</dbReference>
<evidence type="ECO:0000313" key="9">
    <source>
        <dbReference type="EMBL" id="PNH08474.1"/>
    </source>
</evidence>
<protein>
    <recommendedName>
        <fullName evidence="2 5">peptidylprolyl isomerase</fullName>
        <ecNumber evidence="2 5">5.2.1.8</ecNumber>
    </recommendedName>
</protein>
<keyword evidence="4 5" id="KW-0413">Isomerase</keyword>
<evidence type="ECO:0000313" key="10">
    <source>
        <dbReference type="Proteomes" id="UP000236333"/>
    </source>
</evidence>
<name>A0A2J8A7G2_9CHLO</name>
<evidence type="ECO:0000256" key="3">
    <source>
        <dbReference type="ARBA" id="ARBA00023110"/>
    </source>
</evidence>
<proteinExistence type="predicted"/>
<dbReference type="OrthoDB" id="1902587at2759"/>
<dbReference type="AlphaFoldDB" id="A0A2J8A7G2"/>
<gene>
    <name evidence="9" type="ORF">TSOC_005056</name>
</gene>
<organism evidence="9 10">
    <name type="scientific">Tetrabaena socialis</name>
    <dbReference type="NCBI Taxonomy" id="47790"/>
    <lineage>
        <taxon>Eukaryota</taxon>
        <taxon>Viridiplantae</taxon>
        <taxon>Chlorophyta</taxon>
        <taxon>core chlorophytes</taxon>
        <taxon>Chlorophyceae</taxon>
        <taxon>CS clade</taxon>
        <taxon>Chlamydomonadales</taxon>
        <taxon>Tetrabaenaceae</taxon>
        <taxon>Tetrabaena</taxon>
    </lineage>
</organism>
<dbReference type="InterPro" id="IPR046357">
    <property type="entry name" value="PPIase_dom_sf"/>
</dbReference>
<sequence>MARETILLLLGVLAVCSRAAAGEGETVQIGVKFRPEECETKAVDGDYVGVHYVGKLADGTEFDNSLTRGEPIEFQLGAQQVREYRDGSGHFGGGDGYGGGEGYGGGGDEGGEPEWE</sequence>